<dbReference type="InterPro" id="IPR001867">
    <property type="entry name" value="OmpR/PhoB-type_DNA-bd"/>
</dbReference>
<evidence type="ECO:0000256" key="2">
    <source>
        <dbReference type="PROSITE-ProRule" id="PRU01091"/>
    </source>
</evidence>
<dbReference type="Proteomes" id="UP000256988">
    <property type="component" value="Unassembled WGS sequence"/>
</dbReference>
<evidence type="ECO:0000313" key="4">
    <source>
        <dbReference type="EMBL" id="RED00352.1"/>
    </source>
</evidence>
<dbReference type="GO" id="GO:0003677">
    <property type="term" value="F:DNA binding"/>
    <property type="evidence" value="ECO:0007669"/>
    <property type="project" value="UniProtKB-UniRule"/>
</dbReference>
<name>A0A3D9EBJ7_ECTOL</name>
<evidence type="ECO:0000313" key="5">
    <source>
        <dbReference type="Proteomes" id="UP000256988"/>
    </source>
</evidence>
<dbReference type="InterPro" id="IPR036388">
    <property type="entry name" value="WH-like_DNA-bd_sf"/>
</dbReference>
<proteinExistence type="predicted"/>
<accession>A0A3D9EBJ7</accession>
<feature type="domain" description="OmpR/PhoB-type" evidence="3">
    <location>
        <begin position="26"/>
        <end position="124"/>
    </location>
</feature>
<dbReference type="InterPro" id="IPR016032">
    <property type="entry name" value="Sig_transdc_resp-reg_C-effctor"/>
</dbReference>
<protein>
    <submittedName>
        <fullName evidence="4">Putative ATPase</fullName>
    </submittedName>
</protein>
<dbReference type="InterPro" id="IPR003593">
    <property type="entry name" value="AAA+_ATPase"/>
</dbReference>
<dbReference type="CDD" id="cd01983">
    <property type="entry name" value="SIMIBI"/>
    <property type="match status" value="1"/>
</dbReference>
<dbReference type="Gene3D" id="3.40.50.300">
    <property type="entry name" value="P-loop containing nucleotide triphosphate hydrolases"/>
    <property type="match status" value="1"/>
</dbReference>
<dbReference type="GO" id="GO:0000160">
    <property type="term" value="P:phosphorelay signal transduction system"/>
    <property type="evidence" value="ECO:0007669"/>
    <property type="project" value="InterPro"/>
</dbReference>
<dbReference type="SUPFAM" id="SSF52540">
    <property type="entry name" value="P-loop containing nucleoside triphosphate hydrolases"/>
    <property type="match status" value="1"/>
</dbReference>
<dbReference type="CDD" id="cd00383">
    <property type="entry name" value="trans_reg_C"/>
    <property type="match status" value="1"/>
</dbReference>
<dbReference type="InterPro" id="IPR007111">
    <property type="entry name" value="NACHT_NTPase"/>
</dbReference>
<dbReference type="EMBL" id="QRDL01000008">
    <property type="protein sequence ID" value="RED00352.1"/>
    <property type="molecule type" value="Genomic_DNA"/>
</dbReference>
<dbReference type="SMART" id="SM00382">
    <property type="entry name" value="AAA"/>
    <property type="match status" value="1"/>
</dbReference>
<dbReference type="PROSITE" id="PS51755">
    <property type="entry name" value="OMPR_PHOB"/>
    <property type="match status" value="1"/>
</dbReference>
<dbReference type="Gene3D" id="1.10.10.10">
    <property type="entry name" value="Winged helix-like DNA-binding domain superfamily/Winged helix DNA-binding domain"/>
    <property type="match status" value="1"/>
</dbReference>
<sequence length="515" mass="56075">MLDTIGAYGLRHEETEDSVVNLSAEATGWAFGPFLLMPQRQQLLKDNVPIPLGGRAMELLGAMVAQAGVLLSKQELLTRAWPNAFVEECNLRAQMVAIRRLLAEHDPGTDYIVTVPGRGYRFVIPVVACTLESDAREVAPALGGGAELFGIDSLLARLLGTLARQRLLTLSGPAGAGKTVVAQALGRALSESLGGRVYLVDVGEAADAEVPTQLVLRTPGTTPGATLQELLARAQEEFLLILDGCDQVLGSLALFVERLLEQCPLAKVVVTSREPLGALGEVIERIPPLGFPEQATPERLCWADYPALALFERRVRAVDASFQLDEHNLALVRDLCARLHGNPLALELAAARVPSFGLERLLTLLETDFRLDMRGRRTAICRHRSLQAALDWTYDRLGDQERAILNQLALHGSPLPLEALTTSLPHVDSLGGDLLLCIESLIEKSWLIADNVNGIHRYLLDSTVRAFVLRQVRQRLDEPLSVAAPVTGIALRSRILTGYANTGPTSYRFEAWPLS</sequence>
<dbReference type="AlphaFoldDB" id="A0A3D9EBJ7"/>
<dbReference type="RefSeq" id="WP_115946917.1">
    <property type="nucleotide sequence ID" value="NZ_QRDL01000008.1"/>
</dbReference>
<comment type="caution">
    <text evidence="4">The sequence shown here is derived from an EMBL/GenBank/DDBJ whole genome shotgun (WGS) entry which is preliminary data.</text>
</comment>
<dbReference type="SMART" id="SM00862">
    <property type="entry name" value="Trans_reg_C"/>
    <property type="match status" value="1"/>
</dbReference>
<dbReference type="Pfam" id="PF05729">
    <property type="entry name" value="NACHT"/>
    <property type="match status" value="1"/>
</dbReference>
<evidence type="ECO:0000259" key="3">
    <source>
        <dbReference type="PROSITE" id="PS51755"/>
    </source>
</evidence>
<evidence type="ECO:0000256" key="1">
    <source>
        <dbReference type="ARBA" id="ARBA00023125"/>
    </source>
</evidence>
<dbReference type="GO" id="GO:0006355">
    <property type="term" value="P:regulation of DNA-templated transcription"/>
    <property type="evidence" value="ECO:0007669"/>
    <property type="project" value="InterPro"/>
</dbReference>
<reference evidence="4 5" key="1">
    <citation type="submission" date="2018-07" db="EMBL/GenBank/DDBJ databases">
        <title>Genome sequencing of rice bacterial endophytes.</title>
        <authorList>
            <person name="Venturi V."/>
        </authorList>
    </citation>
    <scope>NUCLEOTIDE SEQUENCE [LARGE SCALE GENOMIC DNA]</scope>
    <source>
        <strain evidence="4 5">AG1002</strain>
    </source>
</reference>
<dbReference type="InterPro" id="IPR027417">
    <property type="entry name" value="P-loop_NTPase"/>
</dbReference>
<dbReference type="PANTHER" id="PTHR47691:SF3">
    <property type="entry name" value="HTH-TYPE TRANSCRIPTIONAL REGULATOR RV0890C-RELATED"/>
    <property type="match status" value="1"/>
</dbReference>
<organism evidence="4 5">
    <name type="scientific">Ectopseudomonas oleovorans</name>
    <name type="common">Pseudomonas oleovorans</name>
    <dbReference type="NCBI Taxonomy" id="301"/>
    <lineage>
        <taxon>Bacteria</taxon>
        <taxon>Pseudomonadati</taxon>
        <taxon>Pseudomonadota</taxon>
        <taxon>Gammaproteobacteria</taxon>
        <taxon>Pseudomonadales</taxon>
        <taxon>Pseudomonadaceae</taxon>
        <taxon>Ectopseudomonas</taxon>
    </lineage>
</organism>
<keyword evidence="1 2" id="KW-0238">DNA-binding</keyword>
<dbReference type="SUPFAM" id="SSF46894">
    <property type="entry name" value="C-terminal effector domain of the bipartite response regulators"/>
    <property type="match status" value="1"/>
</dbReference>
<dbReference type="Pfam" id="PF00486">
    <property type="entry name" value="Trans_reg_C"/>
    <property type="match status" value="1"/>
</dbReference>
<feature type="DNA-binding region" description="OmpR/PhoB-type" evidence="2">
    <location>
        <begin position="26"/>
        <end position="124"/>
    </location>
</feature>
<gene>
    <name evidence="4" type="ORF">DFO60_4506</name>
</gene>
<dbReference type="PANTHER" id="PTHR47691">
    <property type="entry name" value="REGULATOR-RELATED"/>
    <property type="match status" value="1"/>
</dbReference>